<dbReference type="Pfam" id="PF26391">
    <property type="entry name" value="MamI"/>
    <property type="match status" value="1"/>
</dbReference>
<accession>A0A484HNI3</accession>
<gene>
    <name evidence="2" type="ORF">EPICR_60126</name>
</gene>
<feature type="transmembrane region" description="Helical" evidence="1">
    <location>
        <begin position="32"/>
        <end position="49"/>
    </location>
</feature>
<evidence type="ECO:0000313" key="2">
    <source>
        <dbReference type="EMBL" id="VEN75138.1"/>
    </source>
</evidence>
<organism evidence="2">
    <name type="scientific">uncultured Desulfobacteraceae bacterium</name>
    <dbReference type="NCBI Taxonomy" id="218296"/>
    <lineage>
        <taxon>Bacteria</taxon>
        <taxon>Pseudomonadati</taxon>
        <taxon>Thermodesulfobacteriota</taxon>
        <taxon>Desulfobacteria</taxon>
        <taxon>Desulfobacterales</taxon>
        <taxon>Desulfobacteraceae</taxon>
        <taxon>environmental samples</taxon>
    </lineage>
</organism>
<keyword evidence="1" id="KW-0812">Transmembrane</keyword>
<keyword evidence="1" id="KW-0472">Membrane</keyword>
<evidence type="ECO:0000256" key="1">
    <source>
        <dbReference type="SAM" id="Phobius"/>
    </source>
</evidence>
<reference evidence="2" key="1">
    <citation type="submission" date="2019-01" db="EMBL/GenBank/DDBJ databases">
        <authorList>
            <consortium name="Genoscope - CEA"/>
            <person name="William W."/>
        </authorList>
    </citation>
    <scope>NUCLEOTIDE SEQUENCE</scope>
    <source>
        <strain evidence="2">CR-1</strain>
    </source>
</reference>
<protein>
    <recommendedName>
        <fullName evidence="3">Magnetosome protein</fullName>
    </recommendedName>
</protein>
<sequence length="94" mass="10092">MKVLIGGVAAAALGIIGISVWFGAFVTLLKGAAPVMLMMGGALAIYIGFDELKDSWKNDADDSNAGDSPEKYQQEIDELKKEVEILKSENKTED</sequence>
<feature type="transmembrane region" description="Helical" evidence="1">
    <location>
        <begin position="7"/>
        <end position="26"/>
    </location>
</feature>
<dbReference type="InterPro" id="IPR058806">
    <property type="entry name" value="MamI"/>
</dbReference>
<dbReference type="EMBL" id="CAACVI010000049">
    <property type="protein sequence ID" value="VEN75138.1"/>
    <property type="molecule type" value="Genomic_DNA"/>
</dbReference>
<name>A0A484HNI3_9BACT</name>
<proteinExistence type="predicted"/>
<keyword evidence="1" id="KW-1133">Transmembrane helix</keyword>
<dbReference type="AlphaFoldDB" id="A0A484HNI3"/>
<evidence type="ECO:0008006" key="3">
    <source>
        <dbReference type="Google" id="ProtNLM"/>
    </source>
</evidence>